<dbReference type="InterPro" id="IPR001590">
    <property type="entry name" value="Peptidase_M12B"/>
</dbReference>
<feature type="region of interest" description="Disordered" evidence="2">
    <location>
        <begin position="282"/>
        <end position="301"/>
    </location>
</feature>
<dbReference type="InterPro" id="IPR024079">
    <property type="entry name" value="MetalloPept_cat_dom_sf"/>
</dbReference>
<keyword evidence="3" id="KW-0732">Signal</keyword>
<dbReference type="Proteomes" id="UP000639338">
    <property type="component" value="Unassembled WGS sequence"/>
</dbReference>
<evidence type="ECO:0000259" key="4">
    <source>
        <dbReference type="PROSITE" id="PS50215"/>
    </source>
</evidence>
<evidence type="ECO:0000256" key="1">
    <source>
        <dbReference type="PROSITE-ProRule" id="PRU00276"/>
    </source>
</evidence>
<evidence type="ECO:0000313" key="6">
    <source>
        <dbReference type="Proteomes" id="UP000639338"/>
    </source>
</evidence>
<dbReference type="GO" id="GO:0046872">
    <property type="term" value="F:metal ion binding"/>
    <property type="evidence" value="ECO:0007669"/>
    <property type="project" value="UniProtKB-KW"/>
</dbReference>
<feature type="signal peptide" evidence="3">
    <location>
        <begin position="1"/>
        <end position="22"/>
    </location>
</feature>
<name>A0A835CS50_APHGI</name>
<dbReference type="PANTHER" id="PTHR11905:SF249">
    <property type="entry name" value="SOL NARAE, ISOFORM C"/>
    <property type="match status" value="1"/>
</dbReference>
<feature type="binding site" evidence="1">
    <location>
        <position position="194"/>
    </location>
    <ligand>
        <name>Zn(2+)</name>
        <dbReference type="ChEBI" id="CHEBI:29105"/>
        <note>catalytic</note>
    </ligand>
</feature>
<dbReference type="AlphaFoldDB" id="A0A835CS50"/>
<organism evidence="5 6">
    <name type="scientific">Aphidius gifuensis</name>
    <name type="common">Parasitoid wasp</name>
    <dbReference type="NCBI Taxonomy" id="684658"/>
    <lineage>
        <taxon>Eukaryota</taxon>
        <taxon>Metazoa</taxon>
        <taxon>Ecdysozoa</taxon>
        <taxon>Arthropoda</taxon>
        <taxon>Hexapoda</taxon>
        <taxon>Insecta</taxon>
        <taxon>Pterygota</taxon>
        <taxon>Neoptera</taxon>
        <taxon>Endopterygota</taxon>
        <taxon>Hymenoptera</taxon>
        <taxon>Apocrita</taxon>
        <taxon>Ichneumonoidea</taxon>
        <taxon>Braconidae</taxon>
        <taxon>Aphidiinae</taxon>
        <taxon>Aphidius</taxon>
    </lineage>
</organism>
<dbReference type="Gene3D" id="3.40.1620.60">
    <property type="match status" value="1"/>
</dbReference>
<feature type="domain" description="Peptidase M12B" evidence="4">
    <location>
        <begin position="36"/>
        <end position="262"/>
    </location>
</feature>
<protein>
    <recommendedName>
        <fullName evidence="4">Peptidase M12B domain-containing protein</fullName>
    </recommendedName>
</protein>
<evidence type="ECO:0000256" key="2">
    <source>
        <dbReference type="SAM" id="MobiDB-lite"/>
    </source>
</evidence>
<gene>
    <name evidence="5" type="ORF">HCN44_004076</name>
</gene>
<feature type="binding site" evidence="1">
    <location>
        <position position="190"/>
    </location>
    <ligand>
        <name>Zn(2+)</name>
        <dbReference type="ChEBI" id="CHEBI:29105"/>
        <note>catalytic</note>
    </ligand>
</feature>
<dbReference type="PROSITE" id="PS50215">
    <property type="entry name" value="ADAM_MEPRO"/>
    <property type="match status" value="1"/>
</dbReference>
<accession>A0A835CS50</accession>
<comment type="caution">
    <text evidence="1">Lacks conserved residue(s) required for the propagation of feature annotation.</text>
</comment>
<comment type="caution">
    <text evidence="5">The sequence shown here is derived from an EMBL/GenBank/DDBJ whole genome shotgun (WGS) entry which is preliminary data.</text>
</comment>
<dbReference type="EMBL" id="JACMRX010000002">
    <property type="protein sequence ID" value="KAF7994604.1"/>
    <property type="molecule type" value="Genomic_DNA"/>
</dbReference>
<evidence type="ECO:0000313" key="5">
    <source>
        <dbReference type="EMBL" id="KAF7994604.1"/>
    </source>
</evidence>
<dbReference type="PANTHER" id="PTHR11905">
    <property type="entry name" value="ADAM A DISINTEGRIN AND METALLOPROTEASE DOMAIN"/>
    <property type="match status" value="1"/>
</dbReference>
<dbReference type="Gene3D" id="3.40.390.10">
    <property type="entry name" value="Collagenase (Catalytic Domain)"/>
    <property type="match status" value="1"/>
</dbReference>
<feature type="chain" id="PRO_5032732083" description="Peptidase M12B domain-containing protein" evidence="3">
    <location>
        <begin position="23"/>
        <end position="440"/>
    </location>
</feature>
<dbReference type="GO" id="GO:0006509">
    <property type="term" value="P:membrane protein ectodomain proteolysis"/>
    <property type="evidence" value="ECO:0007669"/>
    <property type="project" value="TreeGrafter"/>
</dbReference>
<feature type="binding site" evidence="1">
    <location>
        <position position="200"/>
    </location>
    <ligand>
        <name>Zn(2+)</name>
        <dbReference type="ChEBI" id="CHEBI:29105"/>
        <note>catalytic</note>
    </ligand>
</feature>
<sequence>MAKLNKIYTLLLLTSLAALVQNSEVFGSYRSPVEAVYPTINCIIDYSVYESHNFNEQEIAKEFSYIWKNVQELYKKINNPKIEIIYRGCRILKSKKESNFIMASLIGYGIINPESALKTFGEYLFSQRTPVGGQANINVLFTNYKMCMGNCGRTNTVGLANVASACSDISEAVGVIKVQEPHNTVHTVAHELAHMLGAHHDGDRRTNNCNSKDFIMTPTHGIKIDSITTPNPLDEYKWSSCTVDMIRNYITMGDGQCLLKQSNKKNHDDDIYKTKVEERKPKNLFNKPTTPPPKKNNGNVQKGIGNKFSLHDALLGIDNECKNNGALGICYSQYYDNNICKPMMCEYPYKRHENMCKSIDRQYSKNTPCGDDKVCLDGSCVYKKVPIESPNFSNINNHNVDDDSIERDIGDFNIDNIYIPQFENNEGKKKETIEISDLYH</sequence>
<dbReference type="Pfam" id="PF13688">
    <property type="entry name" value="Reprolysin_5"/>
    <property type="match status" value="1"/>
</dbReference>
<evidence type="ECO:0000256" key="3">
    <source>
        <dbReference type="SAM" id="SignalP"/>
    </source>
</evidence>
<proteinExistence type="predicted"/>
<feature type="active site" evidence="1">
    <location>
        <position position="191"/>
    </location>
</feature>
<keyword evidence="1" id="KW-0862">Zinc</keyword>
<dbReference type="SUPFAM" id="SSF55486">
    <property type="entry name" value="Metalloproteases ('zincins'), catalytic domain"/>
    <property type="match status" value="1"/>
</dbReference>
<dbReference type="GO" id="GO:0004222">
    <property type="term" value="F:metalloendopeptidase activity"/>
    <property type="evidence" value="ECO:0007669"/>
    <property type="project" value="InterPro"/>
</dbReference>
<reference evidence="5 6" key="1">
    <citation type="submission" date="2020-08" db="EMBL/GenBank/DDBJ databases">
        <title>Aphidius gifuensis genome sequencing and assembly.</title>
        <authorList>
            <person name="Du Z."/>
        </authorList>
    </citation>
    <scope>NUCLEOTIDE SEQUENCE [LARGE SCALE GENOMIC DNA]</scope>
    <source>
        <strain evidence="5">YNYX2018</strain>
        <tissue evidence="5">Adults</tissue>
    </source>
</reference>
<keyword evidence="6" id="KW-1185">Reference proteome</keyword>
<keyword evidence="1" id="KW-0479">Metal-binding</keyword>